<accession>A0A0F7ZLG2</accession>
<feature type="compositionally biased region" description="Low complexity" evidence="1">
    <location>
        <begin position="171"/>
        <end position="186"/>
    </location>
</feature>
<keyword evidence="2" id="KW-0812">Transmembrane</keyword>
<proteinExistence type="predicted"/>
<keyword evidence="2" id="KW-1133">Transmembrane helix</keyword>
<feature type="transmembrane region" description="Helical" evidence="2">
    <location>
        <begin position="72"/>
        <end position="94"/>
    </location>
</feature>
<evidence type="ECO:0000256" key="1">
    <source>
        <dbReference type="SAM" id="MobiDB-lite"/>
    </source>
</evidence>
<evidence type="ECO:0000256" key="2">
    <source>
        <dbReference type="SAM" id="Phobius"/>
    </source>
</evidence>
<feature type="compositionally biased region" description="Low complexity" evidence="1">
    <location>
        <begin position="128"/>
        <end position="145"/>
    </location>
</feature>
<feature type="compositionally biased region" description="Polar residues" evidence="1">
    <location>
        <begin position="159"/>
        <end position="170"/>
    </location>
</feature>
<dbReference type="OrthoDB" id="5141772at2759"/>
<keyword evidence="2" id="KW-0472">Membrane</keyword>
<protein>
    <submittedName>
        <fullName evidence="3">Uncharacterized protein</fullName>
    </submittedName>
</protein>
<evidence type="ECO:0000313" key="4">
    <source>
        <dbReference type="Proteomes" id="UP000054481"/>
    </source>
</evidence>
<keyword evidence="4" id="KW-1185">Reference proteome</keyword>
<organism evidence="3 4">
    <name type="scientific">Hirsutella minnesotensis 3608</name>
    <dbReference type="NCBI Taxonomy" id="1043627"/>
    <lineage>
        <taxon>Eukaryota</taxon>
        <taxon>Fungi</taxon>
        <taxon>Dikarya</taxon>
        <taxon>Ascomycota</taxon>
        <taxon>Pezizomycotina</taxon>
        <taxon>Sordariomycetes</taxon>
        <taxon>Hypocreomycetidae</taxon>
        <taxon>Hypocreales</taxon>
        <taxon>Ophiocordycipitaceae</taxon>
        <taxon>Hirsutella</taxon>
    </lineage>
</organism>
<gene>
    <name evidence="3" type="ORF">HIM_04090</name>
</gene>
<evidence type="ECO:0000313" key="3">
    <source>
        <dbReference type="EMBL" id="KJZ76361.1"/>
    </source>
</evidence>
<reference evidence="3 4" key="1">
    <citation type="journal article" date="2014" name="Genome Biol. Evol.">
        <title>Comparative genomics and transcriptomics analyses reveal divergent lifestyle features of nematode endoparasitic fungus Hirsutella minnesotensis.</title>
        <authorList>
            <person name="Lai Y."/>
            <person name="Liu K."/>
            <person name="Zhang X."/>
            <person name="Zhang X."/>
            <person name="Li K."/>
            <person name="Wang N."/>
            <person name="Shu C."/>
            <person name="Wu Y."/>
            <person name="Wang C."/>
            <person name="Bushley K.E."/>
            <person name="Xiang M."/>
            <person name="Liu X."/>
        </authorList>
    </citation>
    <scope>NUCLEOTIDE SEQUENCE [LARGE SCALE GENOMIC DNA]</scope>
    <source>
        <strain evidence="3 4">3608</strain>
    </source>
</reference>
<feature type="region of interest" description="Disordered" evidence="1">
    <location>
        <begin position="128"/>
        <end position="186"/>
    </location>
</feature>
<sequence>MDSERTLVPSASSRDLFRANPRDLDAACLGPSALSECPPSALRQPPDYGDEPPTYNKEELLYDAKSRERKTIFIRLLTSIFITVIVSLIVAAVVEKIHDHRGPGGAHEAPTRSVERITIASSPATSVAADAAEATAEVTSSAAEVTPSPDVQAEAEQPKPTSSRPTSARLTTPHSTAPPTALPTAPTTATVDCASIVGLSDAILVTSIEPTMTTRDRQAKVTGIPMPQVQDMAIFSFHGCLLTQISYGLEHKGAVLRSCTVACIGGTPEDVIRGVGVGIGARVG</sequence>
<dbReference type="AlphaFoldDB" id="A0A0F7ZLG2"/>
<name>A0A0F7ZLG2_9HYPO</name>
<dbReference type="EMBL" id="KQ030511">
    <property type="protein sequence ID" value="KJZ76361.1"/>
    <property type="molecule type" value="Genomic_DNA"/>
</dbReference>
<dbReference type="Proteomes" id="UP000054481">
    <property type="component" value="Unassembled WGS sequence"/>
</dbReference>